<evidence type="ECO:0000313" key="3">
    <source>
        <dbReference type="EMBL" id="GAL73921.1"/>
    </source>
</evidence>
<dbReference type="AlphaFoldDB" id="A0A081D751"/>
<proteinExistence type="predicted"/>
<gene>
    <name evidence="3" type="ORF">JCM19275_2768</name>
    <name evidence="1" type="ORF">JCM19296_325</name>
    <name evidence="2" type="ORF">JCM19314_2652</name>
</gene>
<evidence type="ECO:0000313" key="1">
    <source>
        <dbReference type="EMBL" id="GAK74747.1"/>
    </source>
</evidence>
<organism evidence="1 4">
    <name type="scientific">Nonlabens ulvanivorans</name>
    <name type="common">Persicivirga ulvanivorans</name>
    <dbReference type="NCBI Taxonomy" id="906888"/>
    <lineage>
        <taxon>Bacteria</taxon>
        <taxon>Pseudomonadati</taxon>
        <taxon>Bacteroidota</taxon>
        <taxon>Flavobacteriia</taxon>
        <taxon>Flavobacteriales</taxon>
        <taxon>Flavobacteriaceae</taxon>
        <taxon>Nonlabens</taxon>
    </lineage>
</organism>
<dbReference type="EMBL" id="BBLG01000001">
    <property type="protein sequence ID" value="GAK74747.1"/>
    <property type="molecule type" value="Genomic_DNA"/>
</dbReference>
<dbReference type="Proteomes" id="UP000029226">
    <property type="component" value="Unassembled WGS sequence"/>
</dbReference>
<protein>
    <submittedName>
        <fullName evidence="1">Uncharacterized protein</fullName>
    </submittedName>
</protein>
<sequence length="40" mass="4855">MYRIQITKGKDWIFCCKTCTENHQSLPFYKYGGTWKGKRH</sequence>
<name>A0A081D751_NONUL</name>
<dbReference type="EMBL" id="BBMM01000001">
    <property type="protein sequence ID" value="GAK98621.1"/>
    <property type="molecule type" value="Genomic_DNA"/>
</dbReference>
<accession>A0A081D751</accession>
<evidence type="ECO:0000313" key="5">
    <source>
        <dbReference type="Proteomes" id="UP000029226"/>
    </source>
</evidence>
<comment type="caution">
    <text evidence="1">The sequence shown here is derived from an EMBL/GenBank/DDBJ whole genome shotgun (WGS) entry which is preliminary data.</text>
</comment>
<dbReference type="Proteomes" id="UP000029647">
    <property type="component" value="Unassembled WGS sequence"/>
</dbReference>
<evidence type="ECO:0000313" key="2">
    <source>
        <dbReference type="EMBL" id="GAK98621.1"/>
    </source>
</evidence>
<evidence type="ECO:0000313" key="4">
    <source>
        <dbReference type="Proteomes" id="UP000028980"/>
    </source>
</evidence>
<reference evidence="4 5" key="1">
    <citation type="journal article" date="2014" name="Genome Announc.">
        <title>Draft Genome Sequences of Marine Flavobacterium Nonlabens Strains NR17, NR24, NR27, NR32, NR33, and Ara13.</title>
        <authorList>
            <person name="Nakanishi M."/>
            <person name="Meirelles P."/>
            <person name="Suzuki R."/>
            <person name="Takatani N."/>
            <person name="Mino S."/>
            <person name="Suda W."/>
            <person name="Oshima K."/>
            <person name="Hattori M."/>
            <person name="Ohkuma M."/>
            <person name="Hosokawa M."/>
            <person name="Miyashita K."/>
            <person name="Thompson F.L."/>
            <person name="Niwa A."/>
            <person name="Sawabe T."/>
            <person name="Sawabe T."/>
        </authorList>
    </citation>
    <scope>NUCLEOTIDE SEQUENCE [LARGE SCALE GENOMIC DNA]</scope>
    <source>
        <strain evidence="3">JCM 19275</strain>
        <strain evidence="1">JCM 19296</strain>
        <strain evidence="2">JCM 19314</strain>
        <strain evidence="6">JCM19275</strain>
        <strain evidence="4">JCM19296</strain>
        <strain evidence="5">JCM19314</strain>
    </source>
</reference>
<dbReference type="Proteomes" id="UP000028980">
    <property type="component" value="Unassembled WGS sequence"/>
</dbReference>
<evidence type="ECO:0000313" key="6">
    <source>
        <dbReference type="Proteomes" id="UP000029647"/>
    </source>
</evidence>
<dbReference type="EMBL" id="BBNT01000001">
    <property type="protein sequence ID" value="GAL73921.1"/>
    <property type="molecule type" value="Genomic_DNA"/>
</dbReference>